<gene>
    <name evidence="17" type="ORF">PLXY2_LOCUS9367</name>
</gene>
<dbReference type="AlphaFoldDB" id="A0A8S4FM88"/>
<evidence type="ECO:0000256" key="7">
    <source>
        <dbReference type="ARBA" id="ARBA00022763"/>
    </source>
</evidence>
<evidence type="ECO:0000256" key="3">
    <source>
        <dbReference type="ARBA" id="ARBA00010724"/>
    </source>
</evidence>
<evidence type="ECO:0000256" key="13">
    <source>
        <dbReference type="ARBA" id="ARBA00023242"/>
    </source>
</evidence>
<dbReference type="GO" id="GO:0005634">
    <property type="term" value="C:nucleus"/>
    <property type="evidence" value="ECO:0007669"/>
    <property type="project" value="UniProtKB-SubCell"/>
</dbReference>
<dbReference type="GO" id="GO:0006508">
    <property type="term" value="P:proteolysis"/>
    <property type="evidence" value="ECO:0007669"/>
    <property type="project" value="UniProtKB-KW"/>
</dbReference>
<organism evidence="17 18">
    <name type="scientific">Plutella xylostella</name>
    <name type="common">Diamondback moth</name>
    <name type="synonym">Plutella maculipennis</name>
    <dbReference type="NCBI Taxonomy" id="51655"/>
    <lineage>
        <taxon>Eukaryota</taxon>
        <taxon>Metazoa</taxon>
        <taxon>Ecdysozoa</taxon>
        <taxon>Arthropoda</taxon>
        <taxon>Hexapoda</taxon>
        <taxon>Insecta</taxon>
        <taxon>Pterygota</taxon>
        <taxon>Neoptera</taxon>
        <taxon>Endopterygota</taxon>
        <taxon>Lepidoptera</taxon>
        <taxon>Glossata</taxon>
        <taxon>Ditrysia</taxon>
        <taxon>Yponomeutoidea</taxon>
        <taxon>Plutellidae</taxon>
        <taxon>Plutella</taxon>
    </lineage>
</organism>
<keyword evidence="7 15" id="KW-0227">DNA damage</keyword>
<dbReference type="GO" id="GO:0005694">
    <property type="term" value="C:chromosome"/>
    <property type="evidence" value="ECO:0007669"/>
    <property type="project" value="UniProtKB-SubCell"/>
</dbReference>
<dbReference type="GO" id="GO:0006281">
    <property type="term" value="P:DNA repair"/>
    <property type="evidence" value="ECO:0007669"/>
    <property type="project" value="UniProtKB-KW"/>
</dbReference>
<dbReference type="InterPro" id="IPR006640">
    <property type="entry name" value="SprT-like_domain"/>
</dbReference>
<dbReference type="SMART" id="SM00734">
    <property type="entry name" value="ZnF_Rad18"/>
    <property type="match status" value="2"/>
</dbReference>
<evidence type="ECO:0000256" key="12">
    <source>
        <dbReference type="ARBA" id="ARBA00023204"/>
    </source>
</evidence>
<evidence type="ECO:0000256" key="1">
    <source>
        <dbReference type="ARBA" id="ARBA00004123"/>
    </source>
</evidence>
<accession>A0A8S4FM88</accession>
<evidence type="ECO:0000256" key="2">
    <source>
        <dbReference type="ARBA" id="ARBA00004286"/>
    </source>
</evidence>
<dbReference type="InterPro" id="IPR006642">
    <property type="entry name" value="Rad18_UBZ4"/>
</dbReference>
<evidence type="ECO:0000313" key="17">
    <source>
        <dbReference type="EMBL" id="CAG9129075.1"/>
    </source>
</evidence>
<dbReference type="PANTHER" id="PTHR21220:SF0">
    <property type="entry name" value="DNA-DEPENDENT METALLOPROTEASE SPRTN"/>
    <property type="match status" value="1"/>
</dbReference>
<reference evidence="17" key="1">
    <citation type="submission" date="2020-11" db="EMBL/GenBank/DDBJ databases">
        <authorList>
            <person name="Whiteford S."/>
        </authorList>
    </citation>
    <scope>NUCLEOTIDE SEQUENCE</scope>
</reference>
<dbReference type="PANTHER" id="PTHR21220">
    <property type="entry name" value="DNA-DEPENDENT METALLOPROTEASE SPRTN"/>
    <property type="match status" value="1"/>
</dbReference>
<dbReference type="GO" id="GO:0003697">
    <property type="term" value="F:single-stranded DNA binding"/>
    <property type="evidence" value="ECO:0007669"/>
    <property type="project" value="InterPro"/>
</dbReference>
<evidence type="ECO:0000256" key="14">
    <source>
        <dbReference type="ARBA" id="ARBA00030396"/>
    </source>
</evidence>
<dbReference type="PROSITE" id="PS51908">
    <property type="entry name" value="ZF_UBZ4"/>
    <property type="match status" value="1"/>
</dbReference>
<keyword evidence="6" id="KW-0479">Metal-binding</keyword>
<evidence type="ECO:0000256" key="8">
    <source>
        <dbReference type="ARBA" id="ARBA00022771"/>
    </source>
</evidence>
<keyword evidence="13" id="KW-0539">Nucleus</keyword>
<proteinExistence type="inferred from homology"/>
<dbReference type="Pfam" id="PF22934">
    <property type="entry name" value="SPRTN_ZBD"/>
    <property type="match status" value="1"/>
</dbReference>
<dbReference type="SMART" id="SM00731">
    <property type="entry name" value="SprT"/>
    <property type="match status" value="1"/>
</dbReference>
<evidence type="ECO:0000256" key="4">
    <source>
        <dbReference type="ARBA" id="ARBA00022454"/>
    </source>
</evidence>
<keyword evidence="11" id="KW-0482">Metalloprotease</keyword>
<evidence type="ECO:0000313" key="18">
    <source>
        <dbReference type="Proteomes" id="UP000653454"/>
    </source>
</evidence>
<evidence type="ECO:0000256" key="5">
    <source>
        <dbReference type="ARBA" id="ARBA00022670"/>
    </source>
</evidence>
<keyword evidence="8 15" id="KW-0863">Zinc-finger</keyword>
<evidence type="ECO:0000256" key="15">
    <source>
        <dbReference type="PROSITE-ProRule" id="PRU01256"/>
    </source>
</evidence>
<protein>
    <recommendedName>
        <fullName evidence="14">Protein with SprT-like domain at the N terminus</fullName>
    </recommendedName>
</protein>
<keyword evidence="10" id="KW-0862">Zinc</keyword>
<keyword evidence="9" id="KW-0378">Hydrolase</keyword>
<dbReference type="GO" id="GO:0031593">
    <property type="term" value="F:polyubiquitin modification-dependent protein binding"/>
    <property type="evidence" value="ECO:0007669"/>
    <property type="project" value="TreeGrafter"/>
</dbReference>
<keyword evidence="12 15" id="KW-0234">DNA repair</keyword>
<sequence>MNLADPELELIDPTPNIHSLFMNFDKTFFWSKLAAGAVVRWSKRMYSCAGVCSYEGRGGLCVIALSEPLLKLRPRKNLIETLLHEMIHAYLFVTGNDRDRDGHGPNFQSHMRRLNQATGVNITIYHDFHDEVKLYQTHVWRCDGPCQHRKPYYGIVRRSSNRAPSNKDFWWHDHKRICSGTFIKIKEPEKVVKAKAAPRAKPKPMGDISKYITNKPKCGCKCGSGCSCSGNTKSNGGGIILVNPKTVNIKTENEPKLSPYTGKGHVLIGDRQRTQSVDSIEETVRSVWLKKQETINKATNTKAIEDVSRKVKEVWSNKQMFITSNTKTAVKKPSTTKVESPPAKINRIDNYFTTNSPTQSKSNTPVAKTTTIKSNEDLPSHVNCPVCSLRVLAAEINRHVDECLNKEAIEKLFETGNHLPYEDSIIKSQNNPPKVPERKHKIDLTIPPYKPKTNISVSSDSKNMEAYLRDFMKEVNLPQPEFKVSEVTVAGMVQFVDELNNTTVHVVDDDFSAKIQKCPCCELKIYKPMEEHLEECLAFFNSNERAMEGTSSSHRHVVQTIEIDDDDDDGGDLDESFTMNGTGTKTPCPICLEMVEQNDMNDHLDLCLA</sequence>
<evidence type="ECO:0000256" key="10">
    <source>
        <dbReference type="ARBA" id="ARBA00022833"/>
    </source>
</evidence>
<dbReference type="GO" id="GO:0008270">
    <property type="term" value="F:zinc ion binding"/>
    <property type="evidence" value="ECO:0007669"/>
    <property type="project" value="UniProtKB-KW"/>
</dbReference>
<dbReference type="Pfam" id="PF10263">
    <property type="entry name" value="SprT-like"/>
    <property type="match status" value="1"/>
</dbReference>
<evidence type="ECO:0000259" key="16">
    <source>
        <dbReference type="PROSITE" id="PS51908"/>
    </source>
</evidence>
<dbReference type="Gene3D" id="3.30.160.60">
    <property type="entry name" value="Classic Zinc Finger"/>
    <property type="match status" value="2"/>
</dbReference>
<dbReference type="InterPro" id="IPR055220">
    <property type="entry name" value="SPRTN_ZBD"/>
</dbReference>
<dbReference type="EMBL" id="CAJHNJ030000037">
    <property type="protein sequence ID" value="CAG9129075.1"/>
    <property type="molecule type" value="Genomic_DNA"/>
</dbReference>
<keyword evidence="5" id="KW-0645">Protease</keyword>
<evidence type="ECO:0000256" key="6">
    <source>
        <dbReference type="ARBA" id="ARBA00022723"/>
    </source>
</evidence>
<comment type="similarity">
    <text evidence="3">Belongs to the Spartan family.</text>
</comment>
<name>A0A8S4FM88_PLUXY</name>
<comment type="caution">
    <text evidence="17">The sequence shown here is derived from an EMBL/GenBank/DDBJ whole genome shotgun (WGS) entry which is preliminary data.</text>
</comment>
<keyword evidence="4" id="KW-0158">Chromosome</keyword>
<comment type="subcellular location">
    <subcellularLocation>
        <location evidence="2">Chromosome</location>
    </subcellularLocation>
    <subcellularLocation>
        <location evidence="1">Nucleus</location>
    </subcellularLocation>
</comment>
<evidence type="ECO:0000256" key="11">
    <source>
        <dbReference type="ARBA" id="ARBA00023049"/>
    </source>
</evidence>
<dbReference type="Proteomes" id="UP000653454">
    <property type="component" value="Unassembled WGS sequence"/>
</dbReference>
<keyword evidence="18" id="KW-1185">Reference proteome</keyword>
<dbReference type="InterPro" id="IPR044245">
    <property type="entry name" value="Spartan"/>
</dbReference>
<dbReference type="GO" id="GO:0004222">
    <property type="term" value="F:metalloendopeptidase activity"/>
    <property type="evidence" value="ECO:0007669"/>
    <property type="project" value="InterPro"/>
</dbReference>
<evidence type="ECO:0000256" key="9">
    <source>
        <dbReference type="ARBA" id="ARBA00022801"/>
    </source>
</evidence>
<feature type="domain" description="UBZ4-type" evidence="16">
    <location>
        <begin position="381"/>
        <end position="408"/>
    </location>
</feature>